<sequence>MVYDADSGLVYSETTISAKACDCLSLHRSDGAQFIRSATAAHGQGALKLHATVTTHILRNLKGLRAAAVASSLGSHPLLVDKLWVEIKNSSLDTLHAWQTFVQIKDVDVDQVRYWKWHCARCWSFGVPKLLELADSHSFAWLTDVTLDDRIPSHDLIQVSELRNLRNLHLQGSTRLNEGITDPVFRAWADAARHEHAFPMLKAISIDSSRLGGRSLSNITHWSLGQMWKFPSLALFRISGFRFESKYTTDQQRIGSFVRRRARSRSRSQDLGDGYVLELQIGVPRPQRAFHEDDVVCFERDWTSWVPTAEETAPWISQAEAADAPPGSKRRKVKDGRSRQLAGFMDGLI</sequence>
<name>A0AAV9JUI3_9PEZI</name>
<comment type="caution">
    <text evidence="1">The sequence shown here is derived from an EMBL/GenBank/DDBJ whole genome shotgun (WGS) entry which is preliminary data.</text>
</comment>
<proteinExistence type="predicted"/>
<organism evidence="1 2">
    <name type="scientific">Oleoguttula mirabilis</name>
    <dbReference type="NCBI Taxonomy" id="1507867"/>
    <lineage>
        <taxon>Eukaryota</taxon>
        <taxon>Fungi</taxon>
        <taxon>Dikarya</taxon>
        <taxon>Ascomycota</taxon>
        <taxon>Pezizomycotina</taxon>
        <taxon>Dothideomycetes</taxon>
        <taxon>Dothideomycetidae</taxon>
        <taxon>Mycosphaerellales</taxon>
        <taxon>Teratosphaeriaceae</taxon>
        <taxon>Oleoguttula</taxon>
    </lineage>
</organism>
<dbReference type="Proteomes" id="UP001324427">
    <property type="component" value="Unassembled WGS sequence"/>
</dbReference>
<accession>A0AAV9JUI3</accession>
<gene>
    <name evidence="1" type="ORF">LTR36_007678</name>
</gene>
<reference evidence="1 2" key="1">
    <citation type="submission" date="2021-11" db="EMBL/GenBank/DDBJ databases">
        <title>Black yeast isolated from Biological Soil Crust.</title>
        <authorList>
            <person name="Kurbessoian T."/>
        </authorList>
    </citation>
    <scope>NUCLEOTIDE SEQUENCE [LARGE SCALE GENOMIC DNA]</scope>
    <source>
        <strain evidence="1 2">CCFEE 5522</strain>
    </source>
</reference>
<dbReference type="EMBL" id="JAVFHQ010000005">
    <property type="protein sequence ID" value="KAK4549220.1"/>
    <property type="molecule type" value="Genomic_DNA"/>
</dbReference>
<keyword evidence="2" id="KW-1185">Reference proteome</keyword>
<evidence type="ECO:0000313" key="2">
    <source>
        <dbReference type="Proteomes" id="UP001324427"/>
    </source>
</evidence>
<evidence type="ECO:0000313" key="1">
    <source>
        <dbReference type="EMBL" id="KAK4549220.1"/>
    </source>
</evidence>
<dbReference type="AlphaFoldDB" id="A0AAV9JUI3"/>
<protein>
    <submittedName>
        <fullName evidence="1">Uncharacterized protein</fullName>
    </submittedName>
</protein>